<reference evidence="1" key="1">
    <citation type="journal article" date="2019" name="bioRxiv">
        <title>The Genome of the Zebra Mussel, Dreissena polymorpha: A Resource for Invasive Species Research.</title>
        <authorList>
            <person name="McCartney M.A."/>
            <person name="Auch B."/>
            <person name="Kono T."/>
            <person name="Mallez S."/>
            <person name="Zhang Y."/>
            <person name="Obille A."/>
            <person name="Becker A."/>
            <person name="Abrahante J.E."/>
            <person name="Garbe J."/>
            <person name="Badalamenti J.P."/>
            <person name="Herman A."/>
            <person name="Mangelson H."/>
            <person name="Liachko I."/>
            <person name="Sullivan S."/>
            <person name="Sone E.D."/>
            <person name="Koren S."/>
            <person name="Silverstein K.A.T."/>
            <person name="Beckman K.B."/>
            <person name="Gohl D.M."/>
        </authorList>
    </citation>
    <scope>NUCLEOTIDE SEQUENCE</scope>
    <source>
        <strain evidence="1">Duluth1</strain>
        <tissue evidence="1">Whole animal</tissue>
    </source>
</reference>
<protein>
    <submittedName>
        <fullName evidence="1">Uncharacterized protein</fullName>
    </submittedName>
</protein>
<evidence type="ECO:0000313" key="2">
    <source>
        <dbReference type="Proteomes" id="UP000828390"/>
    </source>
</evidence>
<dbReference type="AlphaFoldDB" id="A0A9D4R6Y9"/>
<comment type="caution">
    <text evidence="1">The sequence shown here is derived from an EMBL/GenBank/DDBJ whole genome shotgun (WGS) entry which is preliminary data.</text>
</comment>
<keyword evidence="2" id="KW-1185">Reference proteome</keyword>
<reference evidence="1" key="2">
    <citation type="submission" date="2020-11" db="EMBL/GenBank/DDBJ databases">
        <authorList>
            <person name="McCartney M.A."/>
            <person name="Auch B."/>
            <person name="Kono T."/>
            <person name="Mallez S."/>
            <person name="Becker A."/>
            <person name="Gohl D.M."/>
            <person name="Silverstein K.A.T."/>
            <person name="Koren S."/>
            <person name="Bechman K.B."/>
            <person name="Herman A."/>
            <person name="Abrahante J.E."/>
            <person name="Garbe J."/>
        </authorList>
    </citation>
    <scope>NUCLEOTIDE SEQUENCE</scope>
    <source>
        <strain evidence="1">Duluth1</strain>
        <tissue evidence="1">Whole animal</tissue>
    </source>
</reference>
<evidence type="ECO:0000313" key="1">
    <source>
        <dbReference type="EMBL" id="KAH3857401.1"/>
    </source>
</evidence>
<proteinExistence type="predicted"/>
<organism evidence="1 2">
    <name type="scientific">Dreissena polymorpha</name>
    <name type="common">Zebra mussel</name>
    <name type="synonym">Mytilus polymorpha</name>
    <dbReference type="NCBI Taxonomy" id="45954"/>
    <lineage>
        <taxon>Eukaryota</taxon>
        <taxon>Metazoa</taxon>
        <taxon>Spiralia</taxon>
        <taxon>Lophotrochozoa</taxon>
        <taxon>Mollusca</taxon>
        <taxon>Bivalvia</taxon>
        <taxon>Autobranchia</taxon>
        <taxon>Heteroconchia</taxon>
        <taxon>Euheterodonta</taxon>
        <taxon>Imparidentia</taxon>
        <taxon>Neoheterodontei</taxon>
        <taxon>Myida</taxon>
        <taxon>Dreissenoidea</taxon>
        <taxon>Dreissenidae</taxon>
        <taxon>Dreissena</taxon>
    </lineage>
</organism>
<gene>
    <name evidence="1" type="ORF">DPMN_100008</name>
</gene>
<name>A0A9D4R6Y9_DREPO</name>
<accession>A0A9D4R6Y9</accession>
<sequence>MSGPCGAQRCAICPYTMTADYFTDPSCRKYSVRNNMDCKSSNAVYAVNCRRCRRYVYVEETGGTLYQGHLLKLSRIRTQQSDPVAEQFYTDGHSVDDFRIMGLKKTQRIGRVPQYHEAIMDG</sequence>
<dbReference type="Proteomes" id="UP000828390">
    <property type="component" value="Unassembled WGS sequence"/>
</dbReference>
<dbReference type="EMBL" id="JAIWYP010000003">
    <property type="protein sequence ID" value="KAH3857401.1"/>
    <property type="molecule type" value="Genomic_DNA"/>
</dbReference>